<organism evidence="2 3">
    <name type="scientific">Butyribacter intestini</name>
    <dbReference type="NCBI Taxonomy" id="1703332"/>
    <lineage>
        <taxon>Bacteria</taxon>
        <taxon>Bacillati</taxon>
        <taxon>Bacillota</taxon>
        <taxon>Clostridia</taxon>
        <taxon>Lachnospirales</taxon>
        <taxon>Lachnospiraceae</taxon>
        <taxon>Butyribacter</taxon>
    </lineage>
</organism>
<evidence type="ECO:0000313" key="2">
    <source>
        <dbReference type="EMBL" id="KQC84975.1"/>
    </source>
</evidence>
<dbReference type="RefSeq" id="WP_055944312.1">
    <property type="nucleotide sequence ID" value="NZ_DBGBRS010000109.1"/>
</dbReference>
<keyword evidence="1" id="KW-1133">Transmembrane helix</keyword>
<keyword evidence="3" id="KW-1185">Reference proteome</keyword>
<protein>
    <submittedName>
        <fullName evidence="2">Uncharacterized protein</fullName>
    </submittedName>
</protein>
<name>A0AAW3JRC1_9FIRM</name>
<dbReference type="Proteomes" id="UP000050833">
    <property type="component" value="Unassembled WGS sequence"/>
</dbReference>
<evidence type="ECO:0000256" key="1">
    <source>
        <dbReference type="SAM" id="Phobius"/>
    </source>
</evidence>
<sequence>MSNKLKENTRIKSTIILLTTIVLITFISIIVIKLNTYINRNPYLDEINEIIQQKYGEDFWIDNNCTKDDKISEITIYACEKTYQSDNIFEKTNIIQKIIYKYINNNKKHFDKINQIVEEQGGIKKTKQEGVSLFFRNNDRTQSSGRLNVFCFFNDIKYKTTTGFNSLIICAKSSDAEYSNITFSKIIYFDKIKYLKYSGTNIDDIFILEKMQNLEELSLEISDNDTFYKAKSIAKKMGITIHIT</sequence>
<gene>
    <name evidence="2" type="ORF">APZ18_09685</name>
</gene>
<keyword evidence="1" id="KW-0472">Membrane</keyword>
<feature type="transmembrane region" description="Helical" evidence="1">
    <location>
        <begin position="12"/>
        <end position="32"/>
    </location>
</feature>
<keyword evidence="1" id="KW-0812">Transmembrane</keyword>
<accession>A0AAW3JRC1</accession>
<proteinExistence type="predicted"/>
<reference evidence="2 3" key="1">
    <citation type="submission" date="2015-10" db="EMBL/GenBank/DDBJ databases">
        <title>Butyribacter intestini gen. nov., sp. nov., a butyric acid-producing bacterium of the family Lachnospiraceae isolated from the human faeces.</title>
        <authorList>
            <person name="Zou Y."/>
            <person name="Xue W."/>
            <person name="Luo G."/>
            <person name="Lv M."/>
        </authorList>
    </citation>
    <scope>NUCLEOTIDE SEQUENCE [LARGE SCALE GENOMIC DNA]</scope>
    <source>
        <strain evidence="2 3">TF01-11</strain>
    </source>
</reference>
<comment type="caution">
    <text evidence="2">The sequence shown here is derived from an EMBL/GenBank/DDBJ whole genome shotgun (WGS) entry which is preliminary data.</text>
</comment>
<dbReference type="AlphaFoldDB" id="A0AAW3JRC1"/>
<dbReference type="EMBL" id="LLKB01000005">
    <property type="protein sequence ID" value="KQC84975.1"/>
    <property type="molecule type" value="Genomic_DNA"/>
</dbReference>
<evidence type="ECO:0000313" key="3">
    <source>
        <dbReference type="Proteomes" id="UP000050833"/>
    </source>
</evidence>